<dbReference type="Gene3D" id="2.130.10.10">
    <property type="entry name" value="YVTN repeat-like/Quinoprotein amine dehydrogenase"/>
    <property type="match status" value="1"/>
</dbReference>
<dbReference type="EMBL" id="CP118108">
    <property type="protein sequence ID" value="WDI02921.1"/>
    <property type="molecule type" value="Genomic_DNA"/>
</dbReference>
<evidence type="ECO:0000313" key="4">
    <source>
        <dbReference type="EMBL" id="WDI02921.1"/>
    </source>
</evidence>
<reference evidence="3 6" key="1">
    <citation type="submission" date="2023-02" db="EMBL/GenBank/DDBJ databases">
        <title>Pathogen: clinical or host-associated sample.</title>
        <authorList>
            <person name="Hergert J."/>
            <person name="Casey R."/>
            <person name="Wagner J."/>
            <person name="Young E.L."/>
            <person name="Oakeson K.F."/>
        </authorList>
    </citation>
    <scope>NUCLEOTIDE SEQUENCE</scope>
    <source>
        <strain evidence="4 6">2022CK-00829</strain>
        <strain evidence="3">2022CK-00830</strain>
    </source>
</reference>
<dbReference type="Gene3D" id="3.30.457.10">
    <property type="entry name" value="Copper amine oxidase-like, N-terminal domain"/>
    <property type="match status" value="1"/>
</dbReference>
<evidence type="ECO:0000313" key="3">
    <source>
        <dbReference type="EMBL" id="WDH83148.1"/>
    </source>
</evidence>
<evidence type="ECO:0000313" key="5">
    <source>
        <dbReference type="Proteomes" id="UP001220962"/>
    </source>
</evidence>
<feature type="domain" description="Copper amine oxidase-like N-terminal" evidence="2">
    <location>
        <begin position="68"/>
        <end position="161"/>
    </location>
</feature>
<keyword evidence="1" id="KW-0732">Signal</keyword>
<dbReference type="Proteomes" id="UP001220962">
    <property type="component" value="Chromosome"/>
</dbReference>
<dbReference type="Pfam" id="PF07833">
    <property type="entry name" value="Cu_amine_oxidN1"/>
    <property type="match status" value="1"/>
</dbReference>
<evidence type="ECO:0000256" key="1">
    <source>
        <dbReference type="SAM" id="SignalP"/>
    </source>
</evidence>
<evidence type="ECO:0000313" key="6">
    <source>
        <dbReference type="Proteomes" id="UP001221519"/>
    </source>
</evidence>
<dbReference type="RefSeq" id="WP_274338005.1">
    <property type="nucleotide sequence ID" value="NZ_CP118101.1"/>
</dbReference>
<keyword evidence="6" id="KW-1185">Reference proteome</keyword>
<dbReference type="InterPro" id="IPR015943">
    <property type="entry name" value="WD40/YVTN_repeat-like_dom_sf"/>
</dbReference>
<organism evidence="3 5">
    <name type="scientific">Paenibacillus urinalis</name>
    <dbReference type="NCBI Taxonomy" id="521520"/>
    <lineage>
        <taxon>Bacteria</taxon>
        <taxon>Bacillati</taxon>
        <taxon>Bacillota</taxon>
        <taxon>Bacilli</taxon>
        <taxon>Bacillales</taxon>
        <taxon>Paenibacillaceae</taxon>
        <taxon>Paenibacillus</taxon>
    </lineage>
</organism>
<dbReference type="InterPro" id="IPR036582">
    <property type="entry name" value="Mao_N_sf"/>
</dbReference>
<accession>A0AAX3MZX8</accession>
<dbReference type="SUPFAM" id="SSF55383">
    <property type="entry name" value="Copper amine oxidase, domain N"/>
    <property type="match status" value="1"/>
</dbReference>
<sequence length="498" mass="55176">MKHKWKQAALIGCAVLGITATLNLSGQAAAAVNTSPDLNTLLKDSVALSIGSPNSLSFGEAKFIDKENSEITPYIKNQRTLTPLRFISENLGATVTWNQAASTVTIKDGPNTMKITLGSSTVWVNGKKSLLDAPAEIKQGRVFVPLRYISETLGLTVFYERGLIVIGDKSVLTPKQDAQTVDYIQYVLAPDQKMMLTEHVTEAVSHPDKPVIYTIDDSKSRIRAYDLVNQKQAAVSPAFKETPRKMTYANGELYVIFTYTEYNNTETEAGVIRVLDPDTLSVKDSWEIDITPYNIVADDSGKVYVNSGSDRQYVFKSYDRYTHQELSSIRNYYNKTNIVMHPDQTRIYGVNQGVSPRDMEVFHVNEGIFTSRYDSPYHGDHDMGTVIAVTGDGRYIINSSGAVFTSTKSKSSDMYYVGTIPAFDAIATSPDHEDQFFVVKGNLVYQIDADTMLPLNTFRTEGTAVQLMMSKDKLIAITKIKTSGSNITKSAVEMLKPL</sequence>
<dbReference type="AlphaFoldDB" id="A0AAX3MZX8"/>
<evidence type="ECO:0000259" key="2">
    <source>
        <dbReference type="Pfam" id="PF07833"/>
    </source>
</evidence>
<proteinExistence type="predicted"/>
<dbReference type="Proteomes" id="UP001221519">
    <property type="component" value="Chromosome"/>
</dbReference>
<dbReference type="EMBL" id="CP118101">
    <property type="protein sequence ID" value="WDH83148.1"/>
    <property type="molecule type" value="Genomic_DNA"/>
</dbReference>
<protein>
    <submittedName>
        <fullName evidence="3">Copper amine oxidase N-terminal domain-containing protein</fullName>
    </submittedName>
</protein>
<gene>
    <name evidence="3" type="ORF">PUW23_02560</name>
    <name evidence="4" type="ORF">PUW25_02715</name>
</gene>
<dbReference type="InterPro" id="IPR012854">
    <property type="entry name" value="Cu_amine_oxidase-like_N"/>
</dbReference>
<feature type="signal peptide" evidence="1">
    <location>
        <begin position="1"/>
        <end position="30"/>
    </location>
</feature>
<dbReference type="SUPFAM" id="SSF50969">
    <property type="entry name" value="YVTN repeat-like/Quinoprotein amine dehydrogenase"/>
    <property type="match status" value="1"/>
</dbReference>
<dbReference type="InterPro" id="IPR011044">
    <property type="entry name" value="Quino_amine_DH_bsu"/>
</dbReference>
<feature type="chain" id="PRO_5043948805" evidence="1">
    <location>
        <begin position="31"/>
        <end position="498"/>
    </location>
</feature>
<name>A0AAX3MZX8_9BACL</name>